<reference evidence="2" key="1">
    <citation type="submission" date="2021-04" db="EMBL/GenBank/DDBJ databases">
        <title>Sequencing of actinobacteria type strains.</title>
        <authorList>
            <person name="Nguyen G.-S."/>
            <person name="Wentzel A."/>
        </authorList>
    </citation>
    <scope>NUCLEOTIDE SEQUENCE</scope>
    <source>
        <strain evidence="2">DSM 42095</strain>
    </source>
</reference>
<comment type="caution">
    <text evidence="2">The sequence shown here is derived from an EMBL/GenBank/DDBJ whole genome shotgun (WGS) entry which is preliminary data.</text>
</comment>
<feature type="compositionally biased region" description="Basic residues" evidence="1">
    <location>
        <begin position="1"/>
        <end position="15"/>
    </location>
</feature>
<protein>
    <submittedName>
        <fullName evidence="2">Uncharacterized protein</fullName>
    </submittedName>
</protein>
<evidence type="ECO:0000256" key="1">
    <source>
        <dbReference type="SAM" id="MobiDB-lite"/>
    </source>
</evidence>
<proteinExistence type="predicted"/>
<accession>A0A8T4IXH8</accession>
<evidence type="ECO:0000313" key="2">
    <source>
        <dbReference type="EMBL" id="MBR7675293.1"/>
    </source>
</evidence>
<evidence type="ECO:0000313" key="3">
    <source>
        <dbReference type="Proteomes" id="UP000675554"/>
    </source>
</evidence>
<dbReference type="EMBL" id="JAGSMN010000463">
    <property type="protein sequence ID" value="MBR7675293.1"/>
    <property type="molecule type" value="Genomic_DNA"/>
</dbReference>
<sequence length="52" mass="5550">MKRHVVTARAARGHGHGQEQDDQGRALVGGQTWELSGHQEPGGRPPARAARA</sequence>
<feature type="region of interest" description="Disordered" evidence="1">
    <location>
        <begin position="1"/>
        <end position="52"/>
    </location>
</feature>
<gene>
    <name evidence="2" type="ORF">KDA82_20165</name>
</gene>
<name>A0A8T4IXH8_9ACTN</name>
<organism evidence="2 3">
    <name type="scientific">Streptomyces daliensis</name>
    <dbReference type="NCBI Taxonomy" id="299421"/>
    <lineage>
        <taxon>Bacteria</taxon>
        <taxon>Bacillati</taxon>
        <taxon>Actinomycetota</taxon>
        <taxon>Actinomycetes</taxon>
        <taxon>Kitasatosporales</taxon>
        <taxon>Streptomycetaceae</taxon>
        <taxon>Streptomyces</taxon>
    </lineage>
</organism>
<dbReference type="AlphaFoldDB" id="A0A8T4IXH8"/>
<keyword evidence="3" id="KW-1185">Reference proteome</keyword>
<dbReference type="Proteomes" id="UP000675554">
    <property type="component" value="Unassembled WGS sequence"/>
</dbReference>